<dbReference type="EMBL" id="OIVN01005046">
    <property type="protein sequence ID" value="SPD20626.1"/>
    <property type="molecule type" value="Genomic_DNA"/>
</dbReference>
<dbReference type="AlphaFoldDB" id="A0A2N9I3J1"/>
<dbReference type="SUPFAM" id="SSF51197">
    <property type="entry name" value="Clavaminate synthase-like"/>
    <property type="match status" value="1"/>
</dbReference>
<dbReference type="Pfam" id="PF03171">
    <property type="entry name" value="2OG-FeII_Oxy"/>
    <property type="match status" value="1"/>
</dbReference>
<accession>A0A2N9I3J1</accession>
<dbReference type="PANTHER" id="PTHR10209:SF884">
    <property type="entry name" value="1-AMINOCYCLOPROPANE-1-CARBOXYLATE OXIDASE HOMOLOG 1-LIKE"/>
    <property type="match status" value="1"/>
</dbReference>
<evidence type="ECO:0000259" key="6">
    <source>
        <dbReference type="PROSITE" id="PS51471"/>
    </source>
</evidence>
<name>A0A2N9I3J1_FAGSY</name>
<evidence type="ECO:0000256" key="4">
    <source>
        <dbReference type="ARBA" id="ARBA00023004"/>
    </source>
</evidence>
<evidence type="ECO:0000256" key="2">
    <source>
        <dbReference type="ARBA" id="ARBA00022723"/>
    </source>
</evidence>
<feature type="region of interest" description="Disordered" evidence="5">
    <location>
        <begin position="1"/>
        <end position="28"/>
    </location>
</feature>
<dbReference type="PANTHER" id="PTHR10209">
    <property type="entry name" value="OXIDOREDUCTASE, 2OG-FE II OXYGENASE FAMILY PROTEIN"/>
    <property type="match status" value="1"/>
</dbReference>
<proteinExistence type="inferred from homology"/>
<feature type="domain" description="Fe2OG dioxygenase" evidence="6">
    <location>
        <begin position="5"/>
        <end position="96"/>
    </location>
</feature>
<dbReference type="GO" id="GO:0046872">
    <property type="term" value="F:metal ion binding"/>
    <property type="evidence" value="ECO:0007669"/>
    <property type="project" value="UniProtKB-KW"/>
</dbReference>
<comment type="similarity">
    <text evidence="1">Belongs to the iron/ascorbate-dependent oxidoreductase family.</text>
</comment>
<dbReference type="InterPro" id="IPR044861">
    <property type="entry name" value="IPNS-like_FE2OG_OXY"/>
</dbReference>
<dbReference type="InterPro" id="IPR005123">
    <property type="entry name" value="Oxoglu/Fe-dep_dioxygenase_dom"/>
</dbReference>
<evidence type="ECO:0000256" key="1">
    <source>
        <dbReference type="ARBA" id="ARBA00008056"/>
    </source>
</evidence>
<dbReference type="PROSITE" id="PS51471">
    <property type="entry name" value="FE2OG_OXY"/>
    <property type="match status" value="1"/>
</dbReference>
<dbReference type="Gene3D" id="2.60.120.330">
    <property type="entry name" value="B-lactam Antibiotic, Isopenicillin N Synthase, Chain"/>
    <property type="match status" value="1"/>
</dbReference>
<dbReference type="InterPro" id="IPR027443">
    <property type="entry name" value="IPNS-like_sf"/>
</dbReference>
<evidence type="ECO:0000256" key="3">
    <source>
        <dbReference type="ARBA" id="ARBA00023002"/>
    </source>
</evidence>
<gene>
    <name evidence="7" type="ORF">FSB_LOCUS48508</name>
</gene>
<sequence length="146" mass="16200">MEGASGQHLSSHYYPGCPEPNRTMGTSEHTDPDFFTILLQDQIGGLQVLYQNQWADITPVTGALGLISNDKFKSVTHRVLANQVGPRISVACFFGPQQLGNRLYGPVKELLSDDNPPLYREILVREYLAHYASKGISKSALAHFRL</sequence>
<dbReference type="GO" id="GO:0051213">
    <property type="term" value="F:dioxygenase activity"/>
    <property type="evidence" value="ECO:0007669"/>
    <property type="project" value="UniProtKB-ARBA"/>
</dbReference>
<evidence type="ECO:0000256" key="5">
    <source>
        <dbReference type="SAM" id="MobiDB-lite"/>
    </source>
</evidence>
<keyword evidence="3" id="KW-0560">Oxidoreductase</keyword>
<protein>
    <recommendedName>
        <fullName evidence="6">Fe2OG dioxygenase domain-containing protein</fullName>
    </recommendedName>
</protein>
<reference evidence="7" key="1">
    <citation type="submission" date="2018-02" db="EMBL/GenBank/DDBJ databases">
        <authorList>
            <person name="Cohen D.B."/>
            <person name="Kent A.D."/>
        </authorList>
    </citation>
    <scope>NUCLEOTIDE SEQUENCE</scope>
</reference>
<keyword evidence="4" id="KW-0408">Iron</keyword>
<organism evidence="7">
    <name type="scientific">Fagus sylvatica</name>
    <name type="common">Beechnut</name>
    <dbReference type="NCBI Taxonomy" id="28930"/>
    <lineage>
        <taxon>Eukaryota</taxon>
        <taxon>Viridiplantae</taxon>
        <taxon>Streptophyta</taxon>
        <taxon>Embryophyta</taxon>
        <taxon>Tracheophyta</taxon>
        <taxon>Spermatophyta</taxon>
        <taxon>Magnoliopsida</taxon>
        <taxon>eudicotyledons</taxon>
        <taxon>Gunneridae</taxon>
        <taxon>Pentapetalae</taxon>
        <taxon>rosids</taxon>
        <taxon>fabids</taxon>
        <taxon>Fagales</taxon>
        <taxon>Fagaceae</taxon>
        <taxon>Fagus</taxon>
    </lineage>
</organism>
<keyword evidence="2" id="KW-0479">Metal-binding</keyword>
<evidence type="ECO:0000313" key="7">
    <source>
        <dbReference type="EMBL" id="SPD20626.1"/>
    </source>
</evidence>